<dbReference type="KEGG" id="tpe:Tpen_1229"/>
<dbReference type="EMBL" id="CP000505">
    <property type="protein sequence ID" value="ABL78627.1"/>
    <property type="molecule type" value="Genomic_DNA"/>
</dbReference>
<reference evidence="2" key="1">
    <citation type="journal article" date="2008" name="J. Bacteriol.">
        <title>Genome sequence of Thermofilum pendens reveals an exceptional loss of biosynthetic pathways without genome reduction.</title>
        <authorList>
            <person name="Anderson I."/>
            <person name="Rodriguez J."/>
            <person name="Susanti D."/>
            <person name="Porat I."/>
            <person name="Reich C."/>
            <person name="Ulrich L.E."/>
            <person name="Elkins J.G."/>
            <person name="Mavromatis K."/>
            <person name="Lykidis A."/>
            <person name="Kim E."/>
            <person name="Thompson L.S."/>
            <person name="Nolan M."/>
            <person name="Land M."/>
            <person name="Copeland A."/>
            <person name="Lapidus A."/>
            <person name="Lucas S."/>
            <person name="Detter C."/>
            <person name="Zhulin I.B."/>
            <person name="Olsen G.J."/>
            <person name="Whitman W."/>
            <person name="Mukhopadhyay B."/>
            <person name="Bristow J."/>
            <person name="Kyrpides N."/>
        </authorList>
    </citation>
    <scope>NUCLEOTIDE SEQUENCE [LARGE SCALE GENOMIC DNA]</scope>
    <source>
        <strain evidence="2">DSM 2475 / Hrk 5</strain>
    </source>
</reference>
<sequence>MDLTVVVDASNGVDAKSLSSALFRAIRGKRAGRVRILVKGGEAPLHMEVLKDFLSNNIAVGVEVYPAEEWRGPLGDCVELKVGAGGVESSPCVEG</sequence>
<dbReference type="Proteomes" id="UP000000641">
    <property type="component" value="Chromosome"/>
</dbReference>
<evidence type="ECO:0000313" key="1">
    <source>
        <dbReference type="EMBL" id="ABL78627.1"/>
    </source>
</evidence>
<keyword evidence="2" id="KW-1185">Reference proteome</keyword>
<dbReference type="HOGENOM" id="CLU_2366379_0_0_2"/>
<organism evidence="1 2">
    <name type="scientific">Thermofilum pendens (strain DSM 2475 / Hrk 5)</name>
    <dbReference type="NCBI Taxonomy" id="368408"/>
    <lineage>
        <taxon>Archaea</taxon>
        <taxon>Thermoproteota</taxon>
        <taxon>Thermoprotei</taxon>
        <taxon>Thermofilales</taxon>
        <taxon>Thermofilaceae</taxon>
        <taxon>Thermofilum</taxon>
    </lineage>
</organism>
<dbReference type="STRING" id="368408.Tpen_1229"/>
<dbReference type="EnsemblBacteria" id="ABL78627">
    <property type="protein sequence ID" value="ABL78627"/>
    <property type="gene ID" value="Tpen_1229"/>
</dbReference>
<protein>
    <submittedName>
        <fullName evidence="1">Uncharacterized protein</fullName>
    </submittedName>
</protein>
<dbReference type="AlphaFoldDB" id="A1RZJ7"/>
<dbReference type="RefSeq" id="WP_011752892.1">
    <property type="nucleotide sequence ID" value="NC_008698.1"/>
</dbReference>
<name>A1RZJ7_THEPD</name>
<dbReference type="GeneID" id="4601726"/>
<proteinExistence type="predicted"/>
<evidence type="ECO:0000313" key="2">
    <source>
        <dbReference type="Proteomes" id="UP000000641"/>
    </source>
</evidence>
<accession>A1RZJ7</accession>
<gene>
    <name evidence="1" type="ordered locus">Tpen_1229</name>
</gene>